<organism evidence="1 2">
    <name type="scientific">Olea europaea subsp. europaea</name>
    <dbReference type="NCBI Taxonomy" id="158383"/>
    <lineage>
        <taxon>Eukaryota</taxon>
        <taxon>Viridiplantae</taxon>
        <taxon>Streptophyta</taxon>
        <taxon>Embryophyta</taxon>
        <taxon>Tracheophyta</taxon>
        <taxon>Spermatophyta</taxon>
        <taxon>Magnoliopsida</taxon>
        <taxon>eudicotyledons</taxon>
        <taxon>Gunneridae</taxon>
        <taxon>Pentapetalae</taxon>
        <taxon>asterids</taxon>
        <taxon>lamiids</taxon>
        <taxon>Lamiales</taxon>
        <taxon>Oleaceae</taxon>
        <taxon>Oleeae</taxon>
        <taxon>Olea</taxon>
    </lineage>
</organism>
<dbReference type="Proteomes" id="UP000594638">
    <property type="component" value="Unassembled WGS sequence"/>
</dbReference>
<dbReference type="EMBL" id="CACTIH010003856">
    <property type="protein sequence ID" value="CAA2986364.1"/>
    <property type="molecule type" value="Genomic_DNA"/>
</dbReference>
<sequence length="139" mass="15573">MPENRDASLPRLGRFLDMVCTPCPQTDYKCLKIKRRPYQDQASPRIGQHTMPKNFLKMPENQAASVPSPRSVPFLACTPSPKNCLEMPKNRATSLTRRGCGLHTVSQKLPRNALKFGCIPATAQTRPGHCLHTVYQKTV</sequence>
<dbReference type="AlphaFoldDB" id="A0A8S0S593"/>
<dbReference type="Gramene" id="OE9A111604T1">
    <property type="protein sequence ID" value="OE9A111604C1"/>
    <property type="gene ID" value="OE9A111604"/>
</dbReference>
<evidence type="ECO:0000313" key="1">
    <source>
        <dbReference type="EMBL" id="CAA2986364.1"/>
    </source>
</evidence>
<proteinExistence type="predicted"/>
<keyword evidence="2" id="KW-1185">Reference proteome</keyword>
<reference evidence="1 2" key="1">
    <citation type="submission" date="2019-12" db="EMBL/GenBank/DDBJ databases">
        <authorList>
            <person name="Alioto T."/>
            <person name="Alioto T."/>
            <person name="Gomez Garrido J."/>
        </authorList>
    </citation>
    <scope>NUCLEOTIDE SEQUENCE [LARGE SCALE GENOMIC DNA]</scope>
</reference>
<comment type="caution">
    <text evidence="1">The sequence shown here is derived from an EMBL/GenBank/DDBJ whole genome shotgun (WGS) entry which is preliminary data.</text>
</comment>
<name>A0A8S0S593_OLEEU</name>
<protein>
    <submittedName>
        <fullName evidence="1">Uncharacterized protein</fullName>
    </submittedName>
</protein>
<gene>
    <name evidence="1" type="ORF">OLEA9_A111604</name>
</gene>
<evidence type="ECO:0000313" key="2">
    <source>
        <dbReference type="Proteomes" id="UP000594638"/>
    </source>
</evidence>
<accession>A0A8S0S593</accession>